<protein>
    <recommendedName>
        <fullName evidence="1">DNA (cytosine-5-)-methyltransferase</fullName>
        <ecNumber evidence="1">2.1.1.37</ecNumber>
    </recommendedName>
</protein>
<dbReference type="InterPro" id="IPR050750">
    <property type="entry name" value="C5-MTase"/>
</dbReference>
<feature type="region of interest" description="Disordered" evidence="6">
    <location>
        <begin position="80"/>
        <end position="101"/>
    </location>
</feature>
<dbReference type="GO" id="GO:0008168">
    <property type="term" value="F:methyltransferase activity"/>
    <property type="evidence" value="ECO:0007669"/>
    <property type="project" value="UniProtKB-KW"/>
</dbReference>
<comment type="caution">
    <text evidence="7">The sequence shown here is derived from an EMBL/GenBank/DDBJ whole genome shotgun (WGS) entry which is preliminary data.</text>
</comment>
<sequence>MTLTAADFFAGAGGSSSGMNKVPGVDLVLAANHWSLAVQTHQLHFPKAEHRCADLSQADFRQYPRVDLLWGSPECTNHSIAQGRKQAQEDRIPDAEGNTLPTEAGARSRATMWDIPRYLEEMIHRGKPVLGGVTENVVDVVRWVLFPAWRKAMDALGYDVELVYLNSAHAHARKALWSPQSRDRVYVLYVLRKLRRKLHVEKWTRPFATCDEHGTVRARQFFKKKGEPWGRYRAQYLYLCPEPGCALQVEPWALPAAEAVDWRNLGQRIGDRAKPLAEKTLKRIEDGLQRYSRPLMVPTEGRDGKLAKPLDEPGRTQTTRRESAVLFTPAFVAELRGGNSKHRSLADPLATVTAGGFHHALVAPPLVIPYYGRSKAKPVDRPLGTLTTVDRFALLEQEARVEDCTLRMLQVPEIARAMSFDPDHQVLGNKREGTRLLGNAVTPPAAEVLMSAVVEAVTGEDLEPASCPA</sequence>
<evidence type="ECO:0000313" key="7">
    <source>
        <dbReference type="EMBL" id="MDC2953363.1"/>
    </source>
</evidence>
<keyword evidence="4" id="KW-0949">S-adenosyl-L-methionine</keyword>
<feature type="compositionally biased region" description="Basic and acidic residues" evidence="6">
    <location>
        <begin position="300"/>
        <end position="319"/>
    </location>
</feature>
<name>A0ABT5FLJ2_9ACTN</name>
<accession>A0ABT5FLJ2</accession>
<dbReference type="PANTHER" id="PTHR46098:SF1">
    <property type="entry name" value="TRNA (CYTOSINE(38)-C(5))-METHYLTRANSFERASE"/>
    <property type="match status" value="1"/>
</dbReference>
<dbReference type="InterPro" id="IPR001525">
    <property type="entry name" value="C5_MeTfrase"/>
</dbReference>
<feature type="region of interest" description="Disordered" evidence="6">
    <location>
        <begin position="298"/>
        <end position="319"/>
    </location>
</feature>
<evidence type="ECO:0000256" key="4">
    <source>
        <dbReference type="ARBA" id="ARBA00022691"/>
    </source>
</evidence>
<dbReference type="Gene3D" id="3.90.120.10">
    <property type="entry name" value="DNA Methylase, subunit A, domain 2"/>
    <property type="match status" value="1"/>
</dbReference>
<evidence type="ECO:0000313" key="8">
    <source>
        <dbReference type="Proteomes" id="UP001221328"/>
    </source>
</evidence>
<keyword evidence="2 7" id="KW-0489">Methyltransferase</keyword>
<keyword evidence="5" id="KW-0680">Restriction system</keyword>
<evidence type="ECO:0000256" key="5">
    <source>
        <dbReference type="ARBA" id="ARBA00022747"/>
    </source>
</evidence>
<dbReference type="InterPro" id="IPR029063">
    <property type="entry name" value="SAM-dependent_MTases_sf"/>
</dbReference>
<dbReference type="Pfam" id="PF00145">
    <property type="entry name" value="DNA_methylase"/>
    <property type="match status" value="1"/>
</dbReference>
<gene>
    <name evidence="7" type="ORF">PO587_02715</name>
</gene>
<dbReference type="EMBL" id="JAQOSK010000001">
    <property type="protein sequence ID" value="MDC2953363.1"/>
    <property type="molecule type" value="Genomic_DNA"/>
</dbReference>
<evidence type="ECO:0000256" key="6">
    <source>
        <dbReference type="SAM" id="MobiDB-lite"/>
    </source>
</evidence>
<dbReference type="Proteomes" id="UP001221328">
    <property type="component" value="Unassembled WGS sequence"/>
</dbReference>
<keyword evidence="8" id="KW-1185">Reference proteome</keyword>
<dbReference type="RefSeq" id="WP_272173948.1">
    <property type="nucleotide sequence ID" value="NZ_JAQOSK010000001.1"/>
</dbReference>
<dbReference type="PANTHER" id="PTHR46098">
    <property type="entry name" value="TRNA (CYTOSINE(38)-C(5))-METHYLTRANSFERASE"/>
    <property type="match status" value="1"/>
</dbReference>
<keyword evidence="3" id="KW-0808">Transferase</keyword>
<dbReference type="Gene3D" id="3.40.50.150">
    <property type="entry name" value="Vaccinia Virus protein VP39"/>
    <property type="match status" value="1"/>
</dbReference>
<evidence type="ECO:0000256" key="2">
    <source>
        <dbReference type="ARBA" id="ARBA00022603"/>
    </source>
</evidence>
<evidence type="ECO:0000256" key="3">
    <source>
        <dbReference type="ARBA" id="ARBA00022679"/>
    </source>
</evidence>
<evidence type="ECO:0000256" key="1">
    <source>
        <dbReference type="ARBA" id="ARBA00011975"/>
    </source>
</evidence>
<reference evidence="7 8" key="1">
    <citation type="journal article" date="2015" name="Int. J. Syst. Evol. Microbiol.">
        <title>Streptomyces gilvifuscus sp. nov., an actinomycete that produces antibacterial compounds isolated from soil.</title>
        <authorList>
            <person name="Nguyen T.M."/>
            <person name="Kim J."/>
        </authorList>
    </citation>
    <scope>NUCLEOTIDE SEQUENCE [LARGE SCALE GENOMIC DNA]</scope>
    <source>
        <strain evidence="7 8">T113</strain>
    </source>
</reference>
<dbReference type="GO" id="GO:0032259">
    <property type="term" value="P:methylation"/>
    <property type="evidence" value="ECO:0007669"/>
    <property type="project" value="UniProtKB-KW"/>
</dbReference>
<organism evidence="7 8">
    <name type="scientific">Streptomyces gilvifuscus</name>
    <dbReference type="NCBI Taxonomy" id="1550617"/>
    <lineage>
        <taxon>Bacteria</taxon>
        <taxon>Bacillati</taxon>
        <taxon>Actinomycetota</taxon>
        <taxon>Actinomycetes</taxon>
        <taxon>Kitasatosporales</taxon>
        <taxon>Streptomycetaceae</taxon>
        <taxon>Streptomyces</taxon>
    </lineage>
</organism>
<dbReference type="SUPFAM" id="SSF53335">
    <property type="entry name" value="S-adenosyl-L-methionine-dependent methyltransferases"/>
    <property type="match status" value="1"/>
</dbReference>
<proteinExistence type="predicted"/>
<dbReference type="EC" id="2.1.1.37" evidence="1"/>